<dbReference type="AlphaFoldDB" id="A0A7W2YIB3"/>
<keyword evidence="2" id="KW-0560">Oxidoreductase</keyword>
<evidence type="ECO:0000313" key="4">
    <source>
        <dbReference type="Proteomes" id="UP000539350"/>
    </source>
</evidence>
<dbReference type="PROSITE" id="PS00061">
    <property type="entry name" value="ADH_SHORT"/>
    <property type="match status" value="1"/>
</dbReference>
<dbReference type="InterPro" id="IPR036291">
    <property type="entry name" value="NAD(P)-bd_dom_sf"/>
</dbReference>
<dbReference type="CDD" id="cd05233">
    <property type="entry name" value="SDR_c"/>
    <property type="match status" value="1"/>
</dbReference>
<name>A0A7W2YIB3_9GAMM</name>
<dbReference type="Gene3D" id="3.40.50.720">
    <property type="entry name" value="NAD(P)-binding Rossmann-like Domain"/>
    <property type="match status" value="1"/>
</dbReference>
<dbReference type="PANTHER" id="PTHR24321:SF8">
    <property type="entry name" value="ESTRADIOL 17-BETA-DEHYDROGENASE 8-RELATED"/>
    <property type="match status" value="1"/>
</dbReference>
<dbReference type="FunFam" id="3.40.50.720:FF:000084">
    <property type="entry name" value="Short-chain dehydrogenase reductase"/>
    <property type="match status" value="1"/>
</dbReference>
<dbReference type="InterPro" id="IPR002347">
    <property type="entry name" value="SDR_fam"/>
</dbReference>
<sequence length="251" mass="25874">MKQFDGKVAFITGAASGIGLATMQRLAADGAKVFACDINSEALEAAASALRDSGSDVLSLSLDVTDDAGCQAAIAACVEHFGQLDILCNIAGMVCTGHFADLSIERWRRVMDVNANSVFVLCQAAMPHLLESGGNIVNIASTAALAGLPYNSAYCASKAAVLQLSKALATEYAHRGVRVNAICPGAVNTPLVKDAQIPEGADAALFQRMFPLTGTFAEAREIAASVAYLASDDARFVTGSALVIDGGQTAI</sequence>
<proteinExistence type="inferred from homology"/>
<organism evidence="3 4">
    <name type="scientific">Sediminihaliea albiluteola</name>
    <dbReference type="NCBI Taxonomy" id="2758564"/>
    <lineage>
        <taxon>Bacteria</taxon>
        <taxon>Pseudomonadati</taxon>
        <taxon>Pseudomonadota</taxon>
        <taxon>Gammaproteobacteria</taxon>
        <taxon>Cellvibrionales</taxon>
        <taxon>Halieaceae</taxon>
        <taxon>Sediminihaliea</taxon>
    </lineage>
</organism>
<dbReference type="GO" id="GO:0016491">
    <property type="term" value="F:oxidoreductase activity"/>
    <property type="evidence" value="ECO:0007669"/>
    <property type="project" value="UniProtKB-KW"/>
</dbReference>
<dbReference type="Pfam" id="PF13561">
    <property type="entry name" value="adh_short_C2"/>
    <property type="match status" value="1"/>
</dbReference>
<keyword evidence="4" id="KW-1185">Reference proteome</keyword>
<dbReference type="RefSeq" id="WP_182168726.1">
    <property type="nucleotide sequence ID" value="NZ_JACFXU010000013.1"/>
</dbReference>
<dbReference type="PRINTS" id="PR00080">
    <property type="entry name" value="SDRFAMILY"/>
</dbReference>
<protein>
    <submittedName>
        <fullName evidence="3">SDR family oxidoreductase</fullName>
    </submittedName>
</protein>
<accession>A0A7W2YIB3</accession>
<dbReference type="PRINTS" id="PR00081">
    <property type="entry name" value="GDHRDH"/>
</dbReference>
<evidence type="ECO:0000256" key="2">
    <source>
        <dbReference type="ARBA" id="ARBA00023002"/>
    </source>
</evidence>
<dbReference type="InterPro" id="IPR020904">
    <property type="entry name" value="Sc_DH/Rdtase_CS"/>
</dbReference>
<comment type="caution">
    <text evidence="3">The sequence shown here is derived from an EMBL/GenBank/DDBJ whole genome shotgun (WGS) entry which is preliminary data.</text>
</comment>
<dbReference type="NCBIfam" id="NF005559">
    <property type="entry name" value="PRK07231.1"/>
    <property type="match status" value="1"/>
</dbReference>
<reference evidence="3 4" key="1">
    <citation type="submission" date="2020-07" db="EMBL/GenBank/DDBJ databases">
        <title>Halieaceae bacterium, F7430, whole genome shotgun sequencing project.</title>
        <authorList>
            <person name="Jiang S."/>
            <person name="Liu Z.W."/>
            <person name="Du Z.J."/>
        </authorList>
    </citation>
    <scope>NUCLEOTIDE SEQUENCE [LARGE SCALE GENOMIC DNA]</scope>
    <source>
        <strain evidence="3 4">F7430</strain>
    </source>
</reference>
<dbReference type="PANTHER" id="PTHR24321">
    <property type="entry name" value="DEHYDROGENASES, SHORT CHAIN"/>
    <property type="match status" value="1"/>
</dbReference>
<dbReference type="EMBL" id="JACFXU010000013">
    <property type="protein sequence ID" value="MBA6411875.1"/>
    <property type="molecule type" value="Genomic_DNA"/>
</dbReference>
<dbReference type="Proteomes" id="UP000539350">
    <property type="component" value="Unassembled WGS sequence"/>
</dbReference>
<evidence type="ECO:0000256" key="1">
    <source>
        <dbReference type="ARBA" id="ARBA00006484"/>
    </source>
</evidence>
<comment type="similarity">
    <text evidence="1">Belongs to the short-chain dehydrogenases/reductases (SDR) family.</text>
</comment>
<evidence type="ECO:0000313" key="3">
    <source>
        <dbReference type="EMBL" id="MBA6411875.1"/>
    </source>
</evidence>
<dbReference type="SUPFAM" id="SSF51735">
    <property type="entry name" value="NAD(P)-binding Rossmann-fold domains"/>
    <property type="match status" value="1"/>
</dbReference>
<gene>
    <name evidence="3" type="ORF">H2508_01970</name>
</gene>